<dbReference type="Pfam" id="PF12146">
    <property type="entry name" value="Hydrolase_4"/>
    <property type="match status" value="1"/>
</dbReference>
<protein>
    <submittedName>
        <fullName evidence="1">Alpha/beta fold hydrolase</fullName>
    </submittedName>
</protein>
<dbReference type="InterPro" id="IPR051044">
    <property type="entry name" value="MAG_DAG_Lipase"/>
</dbReference>
<dbReference type="PIRSF" id="PIRSF017388">
    <property type="entry name" value="Esterase_lipase"/>
    <property type="match status" value="1"/>
</dbReference>
<organism evidence="1 2">
    <name type="scientific">Thermobifida halotolerans</name>
    <dbReference type="NCBI Taxonomy" id="483545"/>
    <lineage>
        <taxon>Bacteria</taxon>
        <taxon>Bacillati</taxon>
        <taxon>Actinomycetota</taxon>
        <taxon>Actinomycetes</taxon>
        <taxon>Streptosporangiales</taxon>
        <taxon>Nocardiopsidaceae</taxon>
        <taxon>Thermobifida</taxon>
    </lineage>
</organism>
<name>A0A399G2M8_9ACTN</name>
<dbReference type="EMBL" id="CP063196">
    <property type="protein sequence ID" value="UOE20147.1"/>
    <property type="molecule type" value="Genomic_DNA"/>
</dbReference>
<proteinExistence type="predicted"/>
<dbReference type="Proteomes" id="UP000265719">
    <property type="component" value="Chromosome"/>
</dbReference>
<accession>A0A399G2M8</accession>
<dbReference type="InterPro" id="IPR029058">
    <property type="entry name" value="AB_hydrolase_fold"/>
</dbReference>
<dbReference type="SUPFAM" id="SSF53474">
    <property type="entry name" value="alpha/beta-Hydrolases"/>
    <property type="match status" value="1"/>
</dbReference>
<dbReference type="InterPro" id="IPR022742">
    <property type="entry name" value="Hydrolase_4"/>
</dbReference>
<evidence type="ECO:0000313" key="1">
    <source>
        <dbReference type="EMBL" id="UOE20147.1"/>
    </source>
</evidence>
<keyword evidence="2" id="KW-1185">Reference proteome</keyword>
<dbReference type="RefSeq" id="WP_119267976.1">
    <property type="nucleotide sequence ID" value="NZ_CP063196.1"/>
</dbReference>
<dbReference type="PANTHER" id="PTHR11614">
    <property type="entry name" value="PHOSPHOLIPASE-RELATED"/>
    <property type="match status" value="1"/>
</dbReference>
<dbReference type="AlphaFoldDB" id="A0A399G2M8"/>
<reference evidence="1" key="1">
    <citation type="submission" date="2020-10" db="EMBL/GenBank/DDBJ databases">
        <title>De novo genome project of the cellulose decomposer Thermobifida halotolerans type strain.</title>
        <authorList>
            <person name="Nagy I."/>
            <person name="Horvath B."/>
            <person name="Kukolya J."/>
            <person name="Nagy I."/>
            <person name="Orsini M."/>
        </authorList>
    </citation>
    <scope>NUCLEOTIDE SEQUENCE</scope>
    <source>
        <strain evidence="1">DSM 44931</strain>
    </source>
</reference>
<dbReference type="InterPro" id="IPR012354">
    <property type="entry name" value="Esterase_lipase"/>
</dbReference>
<evidence type="ECO:0000313" key="2">
    <source>
        <dbReference type="Proteomes" id="UP000265719"/>
    </source>
</evidence>
<dbReference type="KEGG" id="thao:NI17_002560"/>
<dbReference type="GO" id="GO:0052689">
    <property type="term" value="F:carboxylic ester hydrolase activity"/>
    <property type="evidence" value="ECO:0007669"/>
    <property type="project" value="InterPro"/>
</dbReference>
<dbReference type="Gene3D" id="3.40.50.1820">
    <property type="entry name" value="alpha/beta hydrolase"/>
    <property type="match status" value="1"/>
</dbReference>
<sequence length="256" mass="27641">MPLLAEAEPFRHAGGRTGVVLCHGFTGSPQSMRPWAERLAAAGLTVDLPLLPGHGTVWRDMNATTGDDWFGAVDEAFSRVRSSCDEVFVMGLSMGGCLALRLAEVHADEVAGVVVVNPSIAVEDRLLHVAHVVKLLLPSVRGVTSDIKKPGAYEVGYDRIPVSAAATLPRLWRTTRRDLPLITAPILAYRSREDHVVGPASLRILTKRAVRSTVTVHELDNSYHVATLDNDAETIFAGSLAFVREHGRSGEGAEHD</sequence>
<keyword evidence="1" id="KW-0378">Hydrolase</keyword>
<gene>
    <name evidence="1" type="ORF">NI17_002560</name>
</gene>